<evidence type="ECO:0000256" key="4">
    <source>
        <dbReference type="PROSITE-ProRule" id="PRU00175"/>
    </source>
</evidence>
<organism evidence="7 8">
    <name type="scientific">Acanthamoeba castellanii (strain ATCC 30010 / Neff)</name>
    <dbReference type="NCBI Taxonomy" id="1257118"/>
    <lineage>
        <taxon>Eukaryota</taxon>
        <taxon>Amoebozoa</taxon>
        <taxon>Discosea</taxon>
        <taxon>Longamoebia</taxon>
        <taxon>Centramoebida</taxon>
        <taxon>Acanthamoebidae</taxon>
        <taxon>Acanthamoeba</taxon>
    </lineage>
</organism>
<feature type="region of interest" description="Disordered" evidence="5">
    <location>
        <begin position="1"/>
        <end position="34"/>
    </location>
</feature>
<keyword evidence="2 4" id="KW-0863">Zinc-finger</keyword>
<keyword evidence="1" id="KW-0479">Metal-binding</keyword>
<dbReference type="PANTHER" id="PTHR46016">
    <property type="entry name" value="ZINC FINGER, RING/FYVE/PHD-TYPE"/>
    <property type="match status" value="1"/>
</dbReference>
<evidence type="ECO:0000256" key="1">
    <source>
        <dbReference type="ARBA" id="ARBA00022723"/>
    </source>
</evidence>
<feature type="domain" description="RING-type" evidence="6">
    <location>
        <begin position="53"/>
        <end position="91"/>
    </location>
</feature>
<dbReference type="InterPro" id="IPR017907">
    <property type="entry name" value="Znf_RING_CS"/>
</dbReference>
<dbReference type="InterPro" id="IPR013083">
    <property type="entry name" value="Znf_RING/FYVE/PHD"/>
</dbReference>
<gene>
    <name evidence="7" type="ORF">ACA1_143570</name>
</gene>
<dbReference type="GO" id="GO:0061630">
    <property type="term" value="F:ubiquitin protein ligase activity"/>
    <property type="evidence" value="ECO:0007669"/>
    <property type="project" value="TreeGrafter"/>
</dbReference>
<dbReference type="AlphaFoldDB" id="L8HFF2"/>
<evidence type="ECO:0000256" key="2">
    <source>
        <dbReference type="ARBA" id="ARBA00022771"/>
    </source>
</evidence>
<proteinExistence type="predicted"/>
<name>L8HFF2_ACACF</name>
<dbReference type="PROSITE" id="PS00518">
    <property type="entry name" value="ZF_RING_1"/>
    <property type="match status" value="1"/>
</dbReference>
<evidence type="ECO:0000256" key="3">
    <source>
        <dbReference type="ARBA" id="ARBA00022833"/>
    </source>
</evidence>
<dbReference type="KEGG" id="acan:ACA1_143570"/>
<dbReference type="GO" id="GO:0000209">
    <property type="term" value="P:protein polyubiquitination"/>
    <property type="evidence" value="ECO:0007669"/>
    <property type="project" value="TreeGrafter"/>
</dbReference>
<dbReference type="GO" id="GO:0008270">
    <property type="term" value="F:zinc ion binding"/>
    <property type="evidence" value="ECO:0007669"/>
    <property type="project" value="UniProtKB-KW"/>
</dbReference>
<dbReference type="InterPro" id="IPR051438">
    <property type="entry name" value="RNF_E3_ubiq-protein_ligase"/>
</dbReference>
<feature type="compositionally biased region" description="Acidic residues" evidence="5">
    <location>
        <begin position="195"/>
        <end position="236"/>
    </location>
</feature>
<dbReference type="GeneID" id="14924976"/>
<evidence type="ECO:0000313" key="8">
    <source>
        <dbReference type="Proteomes" id="UP000011083"/>
    </source>
</evidence>
<dbReference type="InterPro" id="IPR001841">
    <property type="entry name" value="Znf_RING"/>
</dbReference>
<keyword evidence="3" id="KW-0862">Zinc</keyword>
<feature type="compositionally biased region" description="Basic and acidic residues" evidence="5">
    <location>
        <begin position="237"/>
        <end position="248"/>
    </location>
</feature>
<dbReference type="Gene3D" id="3.30.40.10">
    <property type="entry name" value="Zinc/RING finger domain, C3HC4 (zinc finger)"/>
    <property type="match status" value="1"/>
</dbReference>
<dbReference type="PROSITE" id="PS50089">
    <property type="entry name" value="ZF_RING_2"/>
    <property type="match status" value="1"/>
</dbReference>
<dbReference type="Pfam" id="PF13923">
    <property type="entry name" value="zf-C3HC4_2"/>
    <property type="match status" value="1"/>
</dbReference>
<evidence type="ECO:0000256" key="5">
    <source>
        <dbReference type="SAM" id="MobiDB-lite"/>
    </source>
</evidence>
<dbReference type="GO" id="GO:0006511">
    <property type="term" value="P:ubiquitin-dependent protein catabolic process"/>
    <property type="evidence" value="ECO:0007669"/>
    <property type="project" value="TreeGrafter"/>
</dbReference>
<sequence length="321" mass="36694">MEDTHTEHQPLIDQEMSRQEEEHQVPETHEEEERRPVVLYKGIQQREASQLQCPIHKGLMHDPVGTGKCKHVFCRSCLASWAALQGHCPLDARPAQLVPADAAVEKLNSLLIHCRWGVVQDEETGAWVAASGEGYCPALITIGDRKAHEDSCAYCPAVLQSDEATGRAAGQLMNRLQFPQVQVNVEVMHALREEDKEDDEEDEEDDQEDMEDYDSGGEETEVETEEYGESDEEIIETEQKTDKEELERMASAAKKGGDLPAPFAIWVDEEEATELAQKRSQEVKARREERRKKMLEQLSLPAWRRVWYDEEDEEDDEQHNQ</sequence>
<dbReference type="OrthoDB" id="6493466at2759"/>
<feature type="region of interest" description="Disordered" evidence="5">
    <location>
        <begin position="191"/>
        <end position="259"/>
    </location>
</feature>
<dbReference type="VEuPathDB" id="AmoebaDB:ACA1_143570"/>
<dbReference type="Proteomes" id="UP000011083">
    <property type="component" value="Unassembled WGS sequence"/>
</dbReference>
<evidence type="ECO:0000313" key="7">
    <source>
        <dbReference type="EMBL" id="ELR23977.1"/>
    </source>
</evidence>
<dbReference type="RefSeq" id="XP_004353505.1">
    <property type="nucleotide sequence ID" value="XM_004353453.1"/>
</dbReference>
<protein>
    <recommendedName>
        <fullName evidence="6">RING-type domain-containing protein</fullName>
    </recommendedName>
</protein>
<dbReference type="SUPFAM" id="SSF57850">
    <property type="entry name" value="RING/U-box"/>
    <property type="match status" value="1"/>
</dbReference>
<dbReference type="PANTHER" id="PTHR46016:SF1">
    <property type="entry name" value="RING-TYPE DOMAIN-CONTAINING PROTEIN"/>
    <property type="match status" value="1"/>
</dbReference>
<dbReference type="STRING" id="1257118.L8HFF2"/>
<accession>L8HFF2</accession>
<keyword evidence="8" id="KW-1185">Reference proteome</keyword>
<reference evidence="7 8" key="1">
    <citation type="journal article" date="2013" name="Genome Biol.">
        <title>Genome of Acanthamoeba castellanii highlights extensive lateral gene transfer and early evolution of tyrosine kinase signaling.</title>
        <authorList>
            <person name="Clarke M."/>
            <person name="Lohan A.J."/>
            <person name="Liu B."/>
            <person name="Lagkouvardos I."/>
            <person name="Roy S."/>
            <person name="Zafar N."/>
            <person name="Bertelli C."/>
            <person name="Schilde C."/>
            <person name="Kianianmomeni A."/>
            <person name="Burglin T.R."/>
            <person name="Frech C."/>
            <person name="Turcotte B."/>
            <person name="Kopec K.O."/>
            <person name="Synnott J.M."/>
            <person name="Choo C."/>
            <person name="Paponov I."/>
            <person name="Finkler A."/>
            <person name="Soon Heng Tan C."/>
            <person name="Hutchins A.P."/>
            <person name="Weinmeier T."/>
            <person name="Rattei T."/>
            <person name="Chu J.S."/>
            <person name="Gimenez G."/>
            <person name="Irimia M."/>
            <person name="Rigden D.J."/>
            <person name="Fitzpatrick D.A."/>
            <person name="Lorenzo-Morales J."/>
            <person name="Bateman A."/>
            <person name="Chiu C.H."/>
            <person name="Tang P."/>
            <person name="Hegemann P."/>
            <person name="Fromm H."/>
            <person name="Raoult D."/>
            <person name="Greub G."/>
            <person name="Miranda-Saavedra D."/>
            <person name="Chen N."/>
            <person name="Nash P."/>
            <person name="Ginger M.L."/>
            <person name="Horn M."/>
            <person name="Schaap P."/>
            <person name="Caler L."/>
            <person name="Loftus B."/>
        </authorList>
    </citation>
    <scope>NUCLEOTIDE SEQUENCE [LARGE SCALE GENOMIC DNA]</scope>
    <source>
        <strain evidence="7 8">Neff</strain>
    </source>
</reference>
<evidence type="ECO:0000259" key="6">
    <source>
        <dbReference type="PROSITE" id="PS50089"/>
    </source>
</evidence>
<dbReference type="EMBL" id="KB007840">
    <property type="protein sequence ID" value="ELR23977.1"/>
    <property type="molecule type" value="Genomic_DNA"/>
</dbReference>